<organism evidence="1 2">
    <name type="scientific">candidate division CSSED10-310 bacterium</name>
    <dbReference type="NCBI Taxonomy" id="2855610"/>
    <lineage>
        <taxon>Bacteria</taxon>
        <taxon>Bacteria division CSSED10-310</taxon>
    </lineage>
</organism>
<keyword evidence="2" id="KW-1185">Reference proteome</keyword>
<proteinExistence type="predicted"/>
<name>A0ABV6Z5B5_UNCC1</name>
<dbReference type="Gene3D" id="3.90.1200.10">
    <property type="match status" value="1"/>
</dbReference>
<comment type="caution">
    <text evidence="1">The sequence shown here is derived from an EMBL/GenBank/DDBJ whole genome shotgun (WGS) entry which is preliminary data.</text>
</comment>
<dbReference type="EMBL" id="JBHPBY010000559">
    <property type="protein sequence ID" value="MFC1853638.1"/>
    <property type="molecule type" value="Genomic_DNA"/>
</dbReference>
<sequence length="129" mass="15433">ICGQVFFFALINMRSYVLDFQDCEKHFFINDLAVFIYFSLEQTVAVHDLRAYGHRLITSLLEGYNLTRPLDSFWIEKIPLFMKLREILAFIICFCYWDLSGLREQQKILLQFYRKNIEFDVTVLPISFP</sequence>
<feature type="non-terminal residue" evidence="1">
    <location>
        <position position="1"/>
    </location>
</feature>
<evidence type="ECO:0000313" key="2">
    <source>
        <dbReference type="Proteomes" id="UP001594351"/>
    </source>
</evidence>
<reference evidence="1 2" key="1">
    <citation type="submission" date="2024-09" db="EMBL/GenBank/DDBJ databases">
        <title>Laminarin stimulates single cell rates of sulfate reduction while oxygen inhibits transcriptomic activity in coastal marine sediment.</title>
        <authorList>
            <person name="Lindsay M."/>
            <person name="Orcutt B."/>
            <person name="Emerson D."/>
            <person name="Stepanauskas R."/>
            <person name="D'Angelo T."/>
        </authorList>
    </citation>
    <scope>NUCLEOTIDE SEQUENCE [LARGE SCALE GENOMIC DNA]</scope>
    <source>
        <strain evidence="1">SAG AM-311-K15</strain>
    </source>
</reference>
<accession>A0ABV6Z5B5</accession>
<protein>
    <submittedName>
        <fullName evidence="1">Uncharacterized protein</fullName>
    </submittedName>
</protein>
<dbReference type="InterPro" id="IPR011009">
    <property type="entry name" value="Kinase-like_dom_sf"/>
</dbReference>
<evidence type="ECO:0000313" key="1">
    <source>
        <dbReference type="EMBL" id="MFC1853638.1"/>
    </source>
</evidence>
<dbReference type="Proteomes" id="UP001594351">
    <property type="component" value="Unassembled WGS sequence"/>
</dbReference>
<dbReference type="SUPFAM" id="SSF56112">
    <property type="entry name" value="Protein kinase-like (PK-like)"/>
    <property type="match status" value="1"/>
</dbReference>
<gene>
    <name evidence="1" type="ORF">ACFL27_25935</name>
</gene>